<evidence type="ECO:0000259" key="4">
    <source>
        <dbReference type="PROSITE" id="PS50977"/>
    </source>
</evidence>
<reference evidence="5" key="1">
    <citation type="submission" date="2022-11" db="EMBL/GenBank/DDBJ databases">
        <authorList>
            <person name="Mo P."/>
        </authorList>
    </citation>
    <scope>NUCLEOTIDE SEQUENCE</scope>
    <source>
        <strain evidence="5">HUAS 11-8</strain>
    </source>
</reference>
<protein>
    <submittedName>
        <fullName evidence="5">TetR family transcriptional regulator</fullName>
    </submittedName>
</protein>
<dbReference type="Gene3D" id="1.10.10.60">
    <property type="entry name" value="Homeodomain-like"/>
    <property type="match status" value="1"/>
</dbReference>
<dbReference type="Pfam" id="PF00440">
    <property type="entry name" value="TetR_N"/>
    <property type="match status" value="1"/>
</dbReference>
<gene>
    <name evidence="5" type="ORF">ORV05_11000</name>
</gene>
<accession>A0ABY7B8I1</accession>
<feature type="region of interest" description="Disordered" evidence="3">
    <location>
        <begin position="1"/>
        <end position="21"/>
    </location>
</feature>
<keyword evidence="1 2" id="KW-0238">DNA-binding</keyword>
<dbReference type="RefSeq" id="WP_268758355.1">
    <property type="nucleotide sequence ID" value="NZ_CP113836.1"/>
</dbReference>
<sequence length="220" mass="24061">MAAHTDPPSTPRRPWRGVGADERQARRRAQLVEAAFTIMGTEGAAAVSMRGVCREAKLTERYFYESFSAREELLVTVLDEVARQAKAVLEKALQDSAPAAGDLVRPVVRAFTEFVTADPRRGRVLFVESLAAPELAARGGELVAEFTDTIAQALRSPGLAGEDADDRDVALNAQAVFGALAYLFQDWLSERADIGRERFVEHVAQVIEQLARVTSVPLPR</sequence>
<evidence type="ECO:0000256" key="3">
    <source>
        <dbReference type="SAM" id="MobiDB-lite"/>
    </source>
</evidence>
<feature type="domain" description="HTH tetR-type" evidence="4">
    <location>
        <begin position="25"/>
        <end position="85"/>
    </location>
</feature>
<organism evidence="5 6">
    <name type="scientific">Amycolatopsis cynarae</name>
    <dbReference type="NCBI Taxonomy" id="2995223"/>
    <lineage>
        <taxon>Bacteria</taxon>
        <taxon>Bacillati</taxon>
        <taxon>Actinomycetota</taxon>
        <taxon>Actinomycetes</taxon>
        <taxon>Pseudonocardiales</taxon>
        <taxon>Pseudonocardiaceae</taxon>
        <taxon>Amycolatopsis</taxon>
    </lineage>
</organism>
<evidence type="ECO:0000313" key="6">
    <source>
        <dbReference type="Proteomes" id="UP001163203"/>
    </source>
</evidence>
<name>A0ABY7B8I1_9PSEU</name>
<dbReference type="InterPro" id="IPR009057">
    <property type="entry name" value="Homeodomain-like_sf"/>
</dbReference>
<dbReference type="SUPFAM" id="SSF46689">
    <property type="entry name" value="Homeodomain-like"/>
    <property type="match status" value="1"/>
</dbReference>
<dbReference type="Proteomes" id="UP001163203">
    <property type="component" value="Chromosome"/>
</dbReference>
<keyword evidence="6" id="KW-1185">Reference proteome</keyword>
<feature type="DNA-binding region" description="H-T-H motif" evidence="2">
    <location>
        <begin position="48"/>
        <end position="67"/>
    </location>
</feature>
<dbReference type="EMBL" id="CP113836">
    <property type="protein sequence ID" value="WAL68262.1"/>
    <property type="molecule type" value="Genomic_DNA"/>
</dbReference>
<proteinExistence type="predicted"/>
<dbReference type="InterPro" id="IPR001647">
    <property type="entry name" value="HTH_TetR"/>
</dbReference>
<dbReference type="InterPro" id="IPR050624">
    <property type="entry name" value="HTH-type_Tx_Regulator"/>
</dbReference>
<dbReference type="Gene3D" id="1.10.357.10">
    <property type="entry name" value="Tetracycline Repressor, domain 2"/>
    <property type="match status" value="1"/>
</dbReference>
<evidence type="ECO:0000313" key="5">
    <source>
        <dbReference type="EMBL" id="WAL68262.1"/>
    </source>
</evidence>
<dbReference type="PROSITE" id="PS50977">
    <property type="entry name" value="HTH_TETR_2"/>
    <property type="match status" value="1"/>
</dbReference>
<evidence type="ECO:0000256" key="1">
    <source>
        <dbReference type="ARBA" id="ARBA00023125"/>
    </source>
</evidence>
<dbReference type="InterPro" id="IPR036271">
    <property type="entry name" value="Tet_transcr_reg_TetR-rel_C_sf"/>
</dbReference>
<dbReference type="SUPFAM" id="SSF48498">
    <property type="entry name" value="Tetracyclin repressor-like, C-terminal domain"/>
    <property type="match status" value="1"/>
</dbReference>
<dbReference type="PANTHER" id="PTHR43479:SF11">
    <property type="entry name" value="ACREF_ENVCD OPERON REPRESSOR-RELATED"/>
    <property type="match status" value="1"/>
</dbReference>
<evidence type="ECO:0000256" key="2">
    <source>
        <dbReference type="PROSITE-ProRule" id="PRU00335"/>
    </source>
</evidence>
<dbReference type="PANTHER" id="PTHR43479">
    <property type="entry name" value="ACREF/ENVCD OPERON REPRESSOR-RELATED"/>
    <property type="match status" value="1"/>
</dbReference>